<dbReference type="EMBL" id="BAABGY010000006">
    <property type="protein sequence ID" value="GAA4325150.1"/>
    <property type="molecule type" value="Genomic_DNA"/>
</dbReference>
<evidence type="ECO:0000313" key="2">
    <source>
        <dbReference type="EMBL" id="GAA4325150.1"/>
    </source>
</evidence>
<feature type="domain" description="DUF5689" evidence="1">
    <location>
        <begin position="43"/>
        <end position="269"/>
    </location>
</feature>
<evidence type="ECO:0000259" key="1">
    <source>
        <dbReference type="Pfam" id="PF18942"/>
    </source>
</evidence>
<gene>
    <name evidence="2" type="ORF">GCM10023184_12910</name>
</gene>
<name>A0ABP8GIQ0_9BACT</name>
<dbReference type="RefSeq" id="WP_345254401.1">
    <property type="nucleotide sequence ID" value="NZ_BAABGY010000006.1"/>
</dbReference>
<reference evidence="3" key="1">
    <citation type="journal article" date="2019" name="Int. J. Syst. Evol. Microbiol.">
        <title>The Global Catalogue of Microorganisms (GCM) 10K type strain sequencing project: providing services to taxonomists for standard genome sequencing and annotation.</title>
        <authorList>
            <consortium name="The Broad Institute Genomics Platform"/>
            <consortium name="The Broad Institute Genome Sequencing Center for Infectious Disease"/>
            <person name="Wu L."/>
            <person name="Ma J."/>
        </authorList>
    </citation>
    <scope>NUCLEOTIDE SEQUENCE [LARGE SCALE GENOMIC DNA]</scope>
    <source>
        <strain evidence="3">JCM 17919</strain>
    </source>
</reference>
<proteinExistence type="predicted"/>
<sequence>MNRISVKNLMAAAYVLLLGTVVLSSCKRTYDDPPPTGAPGIVANITIRDLKAMDTAPYSVVHITQDLVISGVVNMDDKSGNYYQQISMQDSTGGIILRLAGSNLNTSYPVGRQLFVKVKDLYLGEYGGMLQLGGGADSIEGGVTMLSPVLQDRHIIKGAFNQPILPKVVSVTDLTTNRQDRYANTLIQLVDYQFAAADTTKGYADIGAAGNRVANQNCATATNTRITVRTSDFSNFATSRIPSGRGTLAGIYSFFGSTKQLTLRDTNDVQFNNPRCTSGGTGGGGGGTSAPTFTLTGTSPYTINFNNLASGLPAGVRIGSASTATTNDTGTVFNPITNIWSGTGGGWKNLASATGAGITQGSDLATQDASSDRALGIRQTSTIGDPGATLTFILANTTGRNNLKLEFGIQSLDPSVTRSTAWTVEYALGDSPTSWTAVTPASGSTTTGNLSWGNSNVTVNLPAAVANQSGKVWIRIVAKTATSGGGSRPVTAFDNIKFSWS</sequence>
<organism evidence="2 3">
    <name type="scientific">Flaviaesturariibacter amylovorans</name>
    <dbReference type="NCBI Taxonomy" id="1084520"/>
    <lineage>
        <taxon>Bacteria</taxon>
        <taxon>Pseudomonadati</taxon>
        <taxon>Bacteroidota</taxon>
        <taxon>Chitinophagia</taxon>
        <taxon>Chitinophagales</taxon>
        <taxon>Chitinophagaceae</taxon>
        <taxon>Flaviaestuariibacter</taxon>
    </lineage>
</organism>
<dbReference type="Proteomes" id="UP001501725">
    <property type="component" value="Unassembled WGS sequence"/>
</dbReference>
<keyword evidence="3" id="KW-1185">Reference proteome</keyword>
<comment type="caution">
    <text evidence="2">The sequence shown here is derived from an EMBL/GenBank/DDBJ whole genome shotgun (WGS) entry which is preliminary data.</text>
</comment>
<accession>A0ABP8GIQ0</accession>
<evidence type="ECO:0000313" key="3">
    <source>
        <dbReference type="Proteomes" id="UP001501725"/>
    </source>
</evidence>
<dbReference type="PROSITE" id="PS51257">
    <property type="entry name" value="PROKAR_LIPOPROTEIN"/>
    <property type="match status" value="1"/>
</dbReference>
<protein>
    <recommendedName>
        <fullName evidence="1">DUF5689 domain-containing protein</fullName>
    </recommendedName>
</protein>
<dbReference type="InterPro" id="IPR043744">
    <property type="entry name" value="DUF5689"/>
</dbReference>
<dbReference type="Pfam" id="PF18942">
    <property type="entry name" value="DUF5689"/>
    <property type="match status" value="1"/>
</dbReference>